<dbReference type="InterPro" id="IPR000536">
    <property type="entry name" value="Nucl_hrmn_rcpt_lig-bd"/>
</dbReference>
<name>A0A182IIZ3_ANOAO</name>
<feature type="compositionally biased region" description="Polar residues" evidence="14">
    <location>
        <begin position="490"/>
        <end position="500"/>
    </location>
</feature>
<evidence type="ECO:0000256" key="5">
    <source>
        <dbReference type="ARBA" id="ARBA00022833"/>
    </source>
</evidence>
<evidence type="ECO:0000256" key="8">
    <source>
        <dbReference type="ARBA" id="ARBA00023163"/>
    </source>
</evidence>
<dbReference type="InterPro" id="IPR044101">
    <property type="entry name" value="NR_DBD_ROR"/>
</dbReference>
<proteinExistence type="inferred from homology"/>
<evidence type="ECO:0000256" key="7">
    <source>
        <dbReference type="ARBA" id="ARBA00023125"/>
    </source>
</evidence>
<evidence type="ECO:0000256" key="1">
    <source>
        <dbReference type="ARBA" id="ARBA00004123"/>
    </source>
</evidence>
<evidence type="ECO:0000256" key="3">
    <source>
        <dbReference type="ARBA" id="ARBA00022723"/>
    </source>
</evidence>
<feature type="compositionally biased region" description="Low complexity" evidence="14">
    <location>
        <begin position="588"/>
        <end position="603"/>
    </location>
</feature>
<feature type="region of interest" description="Disordered" evidence="14">
    <location>
        <begin position="482"/>
        <end position="504"/>
    </location>
</feature>
<evidence type="ECO:0000256" key="6">
    <source>
        <dbReference type="ARBA" id="ARBA00023015"/>
    </source>
</evidence>
<keyword evidence="9" id="KW-0675">Receptor</keyword>
<dbReference type="PROSITE" id="PS00031">
    <property type="entry name" value="NUCLEAR_REC_DBD_1"/>
    <property type="match status" value="1"/>
</dbReference>
<feature type="compositionally biased region" description="Low complexity" evidence="14">
    <location>
        <begin position="630"/>
        <end position="663"/>
    </location>
</feature>
<feature type="region of interest" description="Disordered" evidence="14">
    <location>
        <begin position="92"/>
        <end position="112"/>
    </location>
</feature>
<evidence type="ECO:0000256" key="13">
    <source>
        <dbReference type="ARBA" id="ARBA00077334"/>
    </source>
</evidence>
<evidence type="ECO:0000256" key="12">
    <source>
        <dbReference type="ARBA" id="ARBA00072676"/>
    </source>
</evidence>
<comment type="similarity">
    <text evidence="2">Belongs to the nuclear hormone receptor family. NR1 subfamily.</text>
</comment>
<evidence type="ECO:0000256" key="4">
    <source>
        <dbReference type="ARBA" id="ARBA00022771"/>
    </source>
</evidence>
<feature type="compositionally biased region" description="Low complexity" evidence="14">
    <location>
        <begin position="15"/>
        <end position="35"/>
    </location>
</feature>
<dbReference type="Gene3D" id="3.30.50.10">
    <property type="entry name" value="Erythroid Transcription Factor GATA-1, subunit A"/>
    <property type="match status" value="1"/>
</dbReference>
<evidence type="ECO:0000256" key="11">
    <source>
        <dbReference type="ARBA" id="ARBA00055215"/>
    </source>
</evidence>
<dbReference type="PANTHER" id="PTHR45805:SF2">
    <property type="entry name" value="NUCLEAR HORMONE RECEPTOR HR3-RELATED"/>
    <property type="match status" value="1"/>
</dbReference>
<evidence type="ECO:0000256" key="10">
    <source>
        <dbReference type="ARBA" id="ARBA00023242"/>
    </source>
</evidence>
<evidence type="ECO:0000256" key="2">
    <source>
        <dbReference type="ARBA" id="ARBA00008092"/>
    </source>
</evidence>
<dbReference type="Gene3D" id="1.10.565.10">
    <property type="entry name" value="Retinoid X Receptor"/>
    <property type="match status" value="1"/>
</dbReference>
<organism evidence="15">
    <name type="scientific">Anopheles atroparvus</name>
    <name type="common">European mosquito</name>
    <dbReference type="NCBI Taxonomy" id="41427"/>
    <lineage>
        <taxon>Eukaryota</taxon>
        <taxon>Metazoa</taxon>
        <taxon>Ecdysozoa</taxon>
        <taxon>Arthropoda</taxon>
        <taxon>Hexapoda</taxon>
        <taxon>Insecta</taxon>
        <taxon>Pterygota</taxon>
        <taxon>Neoptera</taxon>
        <taxon>Endopterygota</taxon>
        <taxon>Diptera</taxon>
        <taxon>Nematocera</taxon>
        <taxon>Culicoidea</taxon>
        <taxon>Culicidae</taxon>
        <taxon>Anophelinae</taxon>
        <taxon>Anopheles</taxon>
    </lineage>
</organism>
<comment type="subcellular location">
    <subcellularLocation>
        <location evidence="1">Nucleus</location>
    </subcellularLocation>
</comment>
<dbReference type="InterPro" id="IPR013088">
    <property type="entry name" value="Znf_NHR/GATA"/>
</dbReference>
<feature type="region of interest" description="Disordered" evidence="14">
    <location>
        <begin position="1"/>
        <end position="56"/>
    </location>
</feature>
<dbReference type="SMART" id="SM00430">
    <property type="entry name" value="HOLI"/>
    <property type="match status" value="1"/>
</dbReference>
<dbReference type="GO" id="GO:0005634">
    <property type="term" value="C:nucleus"/>
    <property type="evidence" value="ECO:0007669"/>
    <property type="project" value="UniProtKB-SubCell"/>
</dbReference>
<dbReference type="InterPro" id="IPR001728">
    <property type="entry name" value="ThyrH_rcpt"/>
</dbReference>
<dbReference type="EnsemblMetazoa" id="AATE000030-RA">
    <property type="protein sequence ID" value="AATE000030-PA.1"/>
    <property type="gene ID" value="AATE000030"/>
</dbReference>
<feature type="compositionally biased region" description="Low complexity" evidence="14">
    <location>
        <begin position="177"/>
        <end position="221"/>
    </location>
</feature>
<dbReference type="Pfam" id="PF00104">
    <property type="entry name" value="Hormone_recep"/>
    <property type="match status" value="1"/>
</dbReference>
<dbReference type="PRINTS" id="PR00047">
    <property type="entry name" value="STROIDFINGER"/>
</dbReference>
<dbReference type="GO" id="GO:0000978">
    <property type="term" value="F:RNA polymerase II cis-regulatory region sequence-specific DNA binding"/>
    <property type="evidence" value="ECO:0007669"/>
    <property type="project" value="TreeGrafter"/>
</dbReference>
<dbReference type="CDD" id="cd06968">
    <property type="entry name" value="NR_DBD_ROR"/>
    <property type="match status" value="1"/>
</dbReference>
<dbReference type="InterPro" id="IPR001723">
    <property type="entry name" value="Nuclear_hrmn_rcpt"/>
</dbReference>
<sequence>MDNGEFVDLFSQPWSSKFQQASSSSTASSSSPSVSHRGAIHQQNGAPGDETAGGGGGGPYGAGNAAAAAAAAAAATAAAMAVAPKLTTRLMQAPQGPAPTSQGSTGGGAGNGAGLYANTKHFLAHFPGNQGKLAATGSSSTAAPGGRIFTSSTNHQLGPAAAATTDLRDTNLGPLRNTSSSNGAPNGSSSSSSSSTSSTTSSSSSTASTSSSSHTACGSHHANGGFVRESREFPKLSHRLLQPLNPGSIEQAPLGGGSGTAQPAQPNLMRGGESQLEQMERERLDQDYSTFCSTLSAVATMAAASLAMEEDDLADSTTPPPTPFSSSSLLAQAQAAGGLAGNGNGGGCVEGDLGPNGELLGLNGHPHEKKTPNSIRAQIEIIPCKVCGDKSSGVHYGVITCEGCKGFFRRSQSSVVNYQCPRNKQCVVDRVNRNRCQYCRLQKCLKLGMSRDAVKFGRMSKKQREKVEDEVRFHRAQMRAQNDAAPDSSVFDTPTPSSSDQLHHGYNGYTYSNEVGYGSPYGYSTSVTPQQTMGYDISADYVDSTTTYEPRSTMIDSDFISGHNKDGSPDQNRAITLNDIRLARVQQTTATTTTTGPPGSDGVVVGGGVGDGGGGGGGGGVHDGGGGPRGLAQQQQQQQQQQQGGASGVVAGQHSQTAQQQATLTGLANHQTTANSINPTNTTPSNGTANSTIITIKQEQLTNVDSLVGSFVDSTTFLPSPTGQQHQQNQQHHQQLINASMTVTSNGAGGGMNGVAPAANTVSTPVSGSAEGDINDVLIKTLAEAHANTNHKLEIVHEMFRKPQDVIRIQYYKNMTQEELWLDCAEKLTAMIQQIIEFAKLIPGFMRLSQDDQILLLKTGSFELAIVRMSRLMDLSTNSVLYGDIMLPQEAFYTSDSFEMKLVACIFETAKSITELKLTETELALYQSLVLLWPERNGVRGNTEIQRLFNMSMSAIRQEIEANHAPLKGDVTVLDTLLNKIPTFRELSIMHMEALQKFKQDHPQYVFPALYKELFSIDSQQDLMT</sequence>
<comment type="function">
    <text evidence="11">Putative receptor whose ligand is not yet known.</text>
</comment>
<evidence type="ECO:0000313" key="15">
    <source>
        <dbReference type="EnsemblMetazoa" id="AATE000030-PA.1"/>
    </source>
</evidence>
<keyword evidence="6" id="KW-0805">Transcription regulation</keyword>
<dbReference type="CDD" id="cd06939">
    <property type="entry name" value="NR_LBD_ROR_like"/>
    <property type="match status" value="1"/>
</dbReference>
<dbReference type="PROSITE" id="PS51843">
    <property type="entry name" value="NR_LBD"/>
    <property type="match status" value="1"/>
</dbReference>
<dbReference type="PANTHER" id="PTHR45805">
    <property type="entry name" value="NUCLEAR HORMONE RECEPTOR HR3-RELATED"/>
    <property type="match status" value="1"/>
</dbReference>
<feature type="compositionally biased region" description="Low complexity" evidence="14">
    <location>
        <begin position="134"/>
        <end position="146"/>
    </location>
</feature>
<accession>A0A182IIZ3</accession>
<dbReference type="SUPFAM" id="SSF57716">
    <property type="entry name" value="Glucocorticoid receptor-like (DNA-binding domain)"/>
    <property type="match status" value="1"/>
</dbReference>
<dbReference type="GO" id="GO:0004879">
    <property type="term" value="F:nuclear receptor activity"/>
    <property type="evidence" value="ECO:0007669"/>
    <property type="project" value="InterPro"/>
</dbReference>
<dbReference type="PROSITE" id="PS51030">
    <property type="entry name" value="NUCLEAR_REC_DBD_2"/>
    <property type="match status" value="1"/>
</dbReference>
<dbReference type="STRING" id="41427.A0A182IIZ3"/>
<reference evidence="15" key="1">
    <citation type="submission" date="2022-08" db="UniProtKB">
        <authorList>
            <consortium name="EnsemblMetazoa"/>
        </authorList>
    </citation>
    <scope>IDENTIFICATION</scope>
    <source>
        <strain evidence="15">EBRO</strain>
    </source>
</reference>
<dbReference type="InterPro" id="IPR001628">
    <property type="entry name" value="Znf_hrmn_rcpt"/>
</dbReference>
<evidence type="ECO:0000256" key="9">
    <source>
        <dbReference type="ARBA" id="ARBA00023170"/>
    </source>
</evidence>
<dbReference type="PRINTS" id="PR00398">
    <property type="entry name" value="STRDHORMONER"/>
</dbReference>
<keyword evidence="7" id="KW-0238">DNA-binding</keyword>
<protein>
    <recommendedName>
        <fullName evidence="12">Probable nuclear hormone receptor HR3</fullName>
    </recommendedName>
    <alternativeName>
        <fullName evidence="13">Nuclear receptor subfamily 1 group F member 4</fullName>
    </alternativeName>
</protein>
<evidence type="ECO:0000256" key="14">
    <source>
        <dbReference type="SAM" id="MobiDB-lite"/>
    </source>
</evidence>
<keyword evidence="5" id="KW-0862">Zinc</keyword>
<feature type="region of interest" description="Disordered" evidence="14">
    <location>
        <begin position="245"/>
        <end position="282"/>
    </location>
</feature>
<feature type="region of interest" description="Disordered" evidence="14">
    <location>
        <begin position="134"/>
        <end position="225"/>
    </location>
</feature>
<dbReference type="VEuPathDB" id="VectorBase:AATE000030"/>
<dbReference type="AlphaFoldDB" id="A0A182IIZ3"/>
<feature type="region of interest" description="Disordered" evidence="14">
    <location>
        <begin position="588"/>
        <end position="663"/>
    </location>
</feature>
<dbReference type="SMART" id="SM00399">
    <property type="entry name" value="ZnF_C4"/>
    <property type="match status" value="1"/>
</dbReference>
<dbReference type="FunFam" id="3.30.50.10:FF:000003">
    <property type="entry name" value="Nuclear orphan receptor ROR-beta"/>
    <property type="match status" value="1"/>
</dbReference>
<keyword evidence="4" id="KW-0863">Zinc-finger</keyword>
<dbReference type="InterPro" id="IPR035500">
    <property type="entry name" value="NHR-like_dom_sf"/>
</dbReference>
<dbReference type="GO" id="GO:0008270">
    <property type="term" value="F:zinc ion binding"/>
    <property type="evidence" value="ECO:0007669"/>
    <property type="project" value="UniProtKB-KW"/>
</dbReference>
<dbReference type="Pfam" id="PF00105">
    <property type="entry name" value="zf-C4"/>
    <property type="match status" value="1"/>
</dbReference>
<dbReference type="SUPFAM" id="SSF48508">
    <property type="entry name" value="Nuclear receptor ligand-binding domain"/>
    <property type="match status" value="1"/>
</dbReference>
<keyword evidence="10" id="KW-0539">Nucleus</keyword>
<feature type="compositionally biased region" description="Gly residues" evidence="14">
    <location>
        <begin position="604"/>
        <end position="629"/>
    </location>
</feature>
<dbReference type="PRINTS" id="PR00546">
    <property type="entry name" value="THYROIDHORMR"/>
</dbReference>
<keyword evidence="8" id="KW-0804">Transcription</keyword>
<keyword evidence="3" id="KW-0479">Metal-binding</keyword>